<keyword evidence="2" id="KW-1185">Reference proteome</keyword>
<dbReference type="AlphaFoldDB" id="A0A856MLW4"/>
<name>A0A856MLW4_9CYAN</name>
<evidence type="ECO:0000313" key="2">
    <source>
        <dbReference type="Proteomes" id="UP000503129"/>
    </source>
</evidence>
<gene>
    <name evidence="1" type="ORF">DP114_25050</name>
</gene>
<reference evidence="1 2" key="1">
    <citation type="submission" date="2018-06" db="EMBL/GenBank/DDBJ databases">
        <title>Comparative genomics of Brasilonema spp. strains.</title>
        <authorList>
            <person name="Alvarenga D.O."/>
            <person name="Fiore M.F."/>
            <person name="Varani A.M."/>
        </authorList>
    </citation>
    <scope>NUCLEOTIDE SEQUENCE [LARGE SCALE GENOMIC DNA]</scope>
    <source>
        <strain evidence="1 2">CENA114</strain>
    </source>
</reference>
<sequence length="300" mass="33524">MNPKIESWTFAVPLALSAHSRAEQFRRYQVNPQKAKQVYLNTLAVYAVNFYLQCRGFETDWETSDSCNPGMQMLMDVADLVVKNRGKLECRPVLPNTEVVCIPAEVWSERIGYVAVQLSESLREATLLGFVEKVTSFELPLSQLRSLEELPRHLNQIRPAINLSKWFENIFEVSWQALDAILDPKATQLSFSFRKAVEVKRCKLISLGTPNQAVAMIVAISQASEVEIDISVEVQPPQGYTYLPSNLQLIVLDENGEAVINTHAGSDNQSIQLEFSGEPGDSFSVKVALGDVSVTENFVI</sequence>
<dbReference type="InterPro" id="IPR014951">
    <property type="entry name" value="DUF1822"/>
</dbReference>
<dbReference type="Pfam" id="PF08852">
    <property type="entry name" value="DUF1822"/>
    <property type="match status" value="1"/>
</dbReference>
<protein>
    <recommendedName>
        <fullName evidence="3">DUF1822 family protein</fullName>
    </recommendedName>
</protein>
<accession>A0A856MLW4</accession>
<dbReference type="Proteomes" id="UP000503129">
    <property type="component" value="Chromosome"/>
</dbReference>
<dbReference type="KEGG" id="bsen:DP114_25050"/>
<dbReference type="EMBL" id="CP030118">
    <property type="protein sequence ID" value="QDL12413.1"/>
    <property type="molecule type" value="Genomic_DNA"/>
</dbReference>
<proteinExistence type="predicted"/>
<evidence type="ECO:0008006" key="3">
    <source>
        <dbReference type="Google" id="ProtNLM"/>
    </source>
</evidence>
<evidence type="ECO:0000313" key="1">
    <source>
        <dbReference type="EMBL" id="QDL12413.1"/>
    </source>
</evidence>
<organism evidence="1 2">
    <name type="scientific">Brasilonema sennae CENA114</name>
    <dbReference type="NCBI Taxonomy" id="415709"/>
    <lineage>
        <taxon>Bacteria</taxon>
        <taxon>Bacillati</taxon>
        <taxon>Cyanobacteriota</taxon>
        <taxon>Cyanophyceae</taxon>
        <taxon>Nostocales</taxon>
        <taxon>Scytonemataceae</taxon>
        <taxon>Brasilonema</taxon>
        <taxon>Bromeliae group (in: Brasilonema)</taxon>
    </lineage>
</organism>